<evidence type="ECO:0000313" key="2">
    <source>
        <dbReference type="Proteomes" id="UP001364695"/>
    </source>
</evidence>
<protein>
    <submittedName>
        <fullName evidence="1">5,6-dimethylbenzimidazole synthase</fullName>
        <ecNumber evidence="1">1.13.11.79</ecNumber>
    </submittedName>
</protein>
<proteinExistence type="predicted"/>
<keyword evidence="1" id="KW-0560">Oxidoreductase</keyword>
<dbReference type="EMBL" id="JAWDIE010000001">
    <property type="protein sequence ID" value="MEJ7137046.1"/>
    <property type="molecule type" value="Genomic_DNA"/>
</dbReference>
<sequence length="258" mass="28294">MAMADLRFSATERDGVYRAIFERRDVRSQFLPGPVPPEVLARLLQAAHHAPSVGFMQPWDFIVIESREVREQIKAQYARENERAAARFSGEQAERYRRLKLEGILDSPLNLCITCDRSRGGPHVLGRNTVLEADLFSACLAVQNLWLAARAEGVGVGWVSILEPVELARVLGLPDTVVPVAYLCLGYVSAFLPQPELALAGWRQRLPLQELVHADVWGQPLPPGPLAQALDAATQGIPSGGKHEQNIKVRPVPGSACA</sequence>
<evidence type="ECO:0000313" key="1">
    <source>
        <dbReference type="EMBL" id="MEJ7137046.1"/>
    </source>
</evidence>
<name>A0ACC6NYK8_9BURK</name>
<dbReference type="Proteomes" id="UP001364695">
    <property type="component" value="Unassembled WGS sequence"/>
</dbReference>
<comment type="caution">
    <text evidence="1">The sequence shown here is derived from an EMBL/GenBank/DDBJ whole genome shotgun (WGS) entry which is preliminary data.</text>
</comment>
<accession>A0ACC6NYK8</accession>
<dbReference type="EC" id="1.13.11.79" evidence="1"/>
<keyword evidence="2" id="KW-1185">Reference proteome</keyword>
<reference evidence="1" key="1">
    <citation type="submission" date="2023-10" db="EMBL/GenBank/DDBJ databases">
        <title>Amphibacter perezi, gen. nov., sp. nov. a novel taxa of the family Comamonadaceae, class Betaproteobacteria isolated from the skin microbiota of Pelophylax perezi from different populations.</title>
        <authorList>
            <person name="Costa S."/>
            <person name="Proenca D.N."/>
            <person name="Lopes I."/>
            <person name="Morais P.V."/>
        </authorList>
    </citation>
    <scope>NUCLEOTIDE SEQUENCE</scope>
    <source>
        <strain evidence="1">SL12-8</strain>
    </source>
</reference>
<gene>
    <name evidence="1" type="primary">bluB</name>
    <name evidence="1" type="ORF">RV045_01195</name>
</gene>
<organism evidence="1 2">
    <name type="scientific">Amphibiibacter pelophylacis</name>
    <dbReference type="NCBI Taxonomy" id="1799477"/>
    <lineage>
        <taxon>Bacteria</taxon>
        <taxon>Pseudomonadati</taxon>
        <taxon>Pseudomonadota</taxon>
        <taxon>Betaproteobacteria</taxon>
        <taxon>Burkholderiales</taxon>
        <taxon>Sphaerotilaceae</taxon>
        <taxon>Amphibiibacter</taxon>
    </lineage>
</organism>